<reference evidence="1 2" key="2">
    <citation type="submission" date="2018-01" db="EMBL/GenBank/DDBJ databases">
        <title>Genomic study of Klebsiella pneumoniae.</title>
        <authorList>
            <person name="Yang Y."/>
            <person name="Bicalho R."/>
        </authorList>
    </citation>
    <scope>NUCLEOTIDE SEQUENCE [LARGE SCALE GENOMIC DNA]</scope>
    <source>
        <strain evidence="1 2">A10</strain>
    </source>
</reference>
<keyword evidence="1" id="KW-0540">Nuclease</keyword>
<protein>
    <submittedName>
        <fullName evidence="1">Restriction endonuclease subunit S</fullName>
    </submittedName>
</protein>
<dbReference type="Proteomes" id="UP000234667">
    <property type="component" value="Unassembled WGS sequence"/>
</dbReference>
<reference evidence="1 2" key="1">
    <citation type="submission" date="2017-11" db="EMBL/GenBank/DDBJ databases">
        <authorList>
            <person name="Han C.G."/>
        </authorList>
    </citation>
    <scope>NUCLEOTIDE SEQUENCE [LARGE SCALE GENOMIC DNA]</scope>
    <source>
        <strain evidence="1 2">A10</strain>
    </source>
</reference>
<dbReference type="EMBL" id="PIDR01000308">
    <property type="protein sequence ID" value="PLO70408.1"/>
    <property type="molecule type" value="Genomic_DNA"/>
</dbReference>
<dbReference type="AlphaFoldDB" id="A0A2J5PWZ3"/>
<sequence>LFISVYAAEDALPYGENPLPSAHAGQMVAGEESGLVRSTVNHLRLPQKPRGASFFVQQAGTDRASM</sequence>
<organism evidence="1 2">
    <name type="scientific">Klebsiella michiganensis</name>
    <dbReference type="NCBI Taxonomy" id="1134687"/>
    <lineage>
        <taxon>Bacteria</taxon>
        <taxon>Pseudomonadati</taxon>
        <taxon>Pseudomonadota</taxon>
        <taxon>Gammaproteobacteria</taxon>
        <taxon>Enterobacterales</taxon>
        <taxon>Enterobacteriaceae</taxon>
        <taxon>Klebsiella/Raoultella group</taxon>
        <taxon>Klebsiella</taxon>
    </lineage>
</organism>
<accession>A0A2J5PWZ3</accession>
<name>A0A2J5PWZ3_9ENTR</name>
<comment type="caution">
    <text evidence="1">The sequence shown here is derived from an EMBL/GenBank/DDBJ whole genome shotgun (WGS) entry which is preliminary data.</text>
</comment>
<dbReference type="GO" id="GO:0004519">
    <property type="term" value="F:endonuclease activity"/>
    <property type="evidence" value="ECO:0007669"/>
    <property type="project" value="UniProtKB-KW"/>
</dbReference>
<feature type="non-terminal residue" evidence="1">
    <location>
        <position position="1"/>
    </location>
</feature>
<evidence type="ECO:0000313" key="1">
    <source>
        <dbReference type="EMBL" id="PLO70408.1"/>
    </source>
</evidence>
<evidence type="ECO:0000313" key="2">
    <source>
        <dbReference type="Proteomes" id="UP000234667"/>
    </source>
</evidence>
<gene>
    <name evidence="1" type="ORF">CWN49_12210</name>
</gene>
<keyword evidence="1" id="KW-0378">Hydrolase</keyword>
<proteinExistence type="predicted"/>
<keyword evidence="1" id="KW-0255">Endonuclease</keyword>